<gene>
    <name evidence="2" type="ORF">ArsFIN_13200</name>
    <name evidence="3" type="ORF">ArsFIN_20980</name>
    <name evidence="4" type="ORF">ArsFIN_23220</name>
    <name evidence="5" type="ORF">QE258_09800</name>
</gene>
<dbReference type="Proteomes" id="UP001177592">
    <property type="component" value="Chromosome"/>
</dbReference>
<protein>
    <submittedName>
        <fullName evidence="2">ORF6N domain protein</fullName>
    </submittedName>
    <submittedName>
        <fullName evidence="5">ORF6N domain-containing protein</fullName>
    </submittedName>
</protein>
<dbReference type="GeneID" id="96877383"/>
<dbReference type="AlphaFoldDB" id="A0A4P7KS60"/>
<dbReference type="EMBL" id="CP038613">
    <property type="protein sequence ID" value="QBY42761.1"/>
    <property type="molecule type" value="Genomic_DNA"/>
</dbReference>
<keyword evidence="7" id="KW-1185">Reference proteome</keyword>
<evidence type="ECO:0000313" key="4">
    <source>
        <dbReference type="EMBL" id="QBY43753.1"/>
    </source>
</evidence>
<evidence type="ECO:0000259" key="1">
    <source>
        <dbReference type="Pfam" id="PF10543"/>
    </source>
</evidence>
<dbReference type="InterPro" id="IPR018873">
    <property type="entry name" value="KilA-N_DNA-bd_domain"/>
</dbReference>
<dbReference type="KEGG" id="ans:ArsFIN_20980"/>
<organism evidence="2 6">
    <name type="scientific">Arsenophonus nasoniae</name>
    <name type="common">son-killer infecting Nasonia vitripennis</name>
    <dbReference type="NCBI Taxonomy" id="638"/>
    <lineage>
        <taxon>Bacteria</taxon>
        <taxon>Pseudomonadati</taxon>
        <taxon>Pseudomonadota</taxon>
        <taxon>Gammaproteobacteria</taxon>
        <taxon>Enterobacterales</taxon>
        <taxon>Morganellaceae</taxon>
        <taxon>Arsenophonus</taxon>
    </lineage>
</organism>
<evidence type="ECO:0000313" key="2">
    <source>
        <dbReference type="EMBL" id="QBY42761.1"/>
    </source>
</evidence>
<dbReference type="Pfam" id="PF10543">
    <property type="entry name" value="ORF6N"/>
    <property type="match status" value="1"/>
</dbReference>
<proteinExistence type="predicted"/>
<reference evidence="2 6" key="1">
    <citation type="submission" date="2019-03" db="EMBL/GenBank/DDBJ databases">
        <title>Long-read sequencing reveals hyperdense prophage content in a complex bacterial symbiont genome.</title>
        <authorList>
            <person name="Frost C.L."/>
            <person name="Siozios S."/>
            <person name="Nadal-Jimenez P."/>
            <person name="Brockhurst M.A."/>
            <person name="King K.C."/>
            <person name="Darby A.C."/>
            <person name="Hurst G.D.D."/>
        </authorList>
    </citation>
    <scope>NUCLEOTIDE SEQUENCE [LARGE SCALE GENOMIC DNA]</scope>
    <source>
        <strain evidence="2 6">FIN</strain>
    </source>
</reference>
<dbReference type="Proteomes" id="UP000295134">
    <property type="component" value="Chromosome"/>
</dbReference>
<dbReference type="EMBL" id="CP038613">
    <property type="protein sequence ID" value="QBY43530.1"/>
    <property type="molecule type" value="Genomic_DNA"/>
</dbReference>
<evidence type="ECO:0000313" key="6">
    <source>
        <dbReference type="Proteomes" id="UP000295134"/>
    </source>
</evidence>
<reference evidence="5" key="2">
    <citation type="submission" date="2023-04" db="EMBL/GenBank/DDBJ databases">
        <title>Genome dynamics across the evolutionary transition to endosymbiosis.</title>
        <authorList>
            <person name="Siozios S."/>
            <person name="Nadal-Jimenez P."/>
            <person name="Azagi T."/>
            <person name="Sprong H."/>
            <person name="Frost C.L."/>
            <person name="Parratt S.R."/>
            <person name="Taylor G."/>
            <person name="Brettell L."/>
            <person name="Lew K.C."/>
            <person name="Croft L."/>
            <person name="King K.C."/>
            <person name="Brockhurst M.A."/>
            <person name="Hypsa V."/>
            <person name="Novakova E."/>
            <person name="Darby A.C."/>
            <person name="Hurst G.D.D."/>
        </authorList>
    </citation>
    <scope>NUCLEOTIDE SEQUENCE</scope>
    <source>
        <strain evidence="5">ANv_CAN</strain>
    </source>
</reference>
<dbReference type="EMBL" id="CP123523">
    <property type="protein sequence ID" value="WGM07498.1"/>
    <property type="molecule type" value="Genomic_DNA"/>
</dbReference>
<dbReference type="EMBL" id="CP038613">
    <property type="protein sequence ID" value="QBY43753.1"/>
    <property type="molecule type" value="Genomic_DNA"/>
</dbReference>
<sequence length="284" mass="32325">MKTELITIDSNQLPVIEWQNVRVVTTETLASGYGTEASNIRMNLSNNKSRFIEGIHYFNVTGEALAHLRVNNIYAQISNKARAITLYTEKGAARMSKIVDTDEAWSFFEKMESAYFNQKLLPNDPTTLGLPNFLDPTESAIAWAAQHKKVQLLGVQVQQLETENDCLKNLFKEGMTPTQFSKMLNGVNSQQINHFLAGLKWLYNESKSGNNLRWRVAATARDKYLTEKQNEISPHGANSFISYRPVLLRKGAQRLYDQYLADKLPMKKNWNGLHTHDKTIQIVA</sequence>
<accession>A0A4P7KS60</accession>
<name>A0A4P7KS60_9GAMM</name>
<evidence type="ECO:0000313" key="3">
    <source>
        <dbReference type="EMBL" id="QBY43530.1"/>
    </source>
</evidence>
<feature type="domain" description="KilA-N DNA-binding" evidence="1">
    <location>
        <begin position="14"/>
        <end position="98"/>
    </location>
</feature>
<dbReference type="KEGG" id="ans:ArsFIN_13200"/>
<dbReference type="RefSeq" id="WP_135677568.1">
    <property type="nucleotide sequence ID" value="NZ_CP038613.1"/>
</dbReference>
<evidence type="ECO:0000313" key="7">
    <source>
        <dbReference type="Proteomes" id="UP001177592"/>
    </source>
</evidence>
<evidence type="ECO:0000313" key="5">
    <source>
        <dbReference type="EMBL" id="WGM07498.1"/>
    </source>
</evidence>
<dbReference type="KEGG" id="ans:ArsFIN_23220"/>